<feature type="non-terminal residue" evidence="2">
    <location>
        <position position="95"/>
    </location>
</feature>
<feature type="compositionally biased region" description="Pro residues" evidence="1">
    <location>
        <begin position="83"/>
        <end position="95"/>
    </location>
</feature>
<dbReference type="Proteomes" id="UP000075025">
    <property type="component" value="Unassembled WGS sequence"/>
</dbReference>
<reference evidence="2 3" key="1">
    <citation type="journal article" date="2016" name="Front. Microbiol.">
        <title>Genomic Resource of Rice Seed Associated Bacteria.</title>
        <authorList>
            <person name="Midha S."/>
            <person name="Bansal K."/>
            <person name="Sharma S."/>
            <person name="Kumar N."/>
            <person name="Patil P.P."/>
            <person name="Chaudhry V."/>
            <person name="Patil P.B."/>
        </authorList>
    </citation>
    <scope>NUCLEOTIDE SEQUENCE [LARGE SCALE GENOMIC DNA]</scope>
    <source>
        <strain evidence="2 3">NS220</strain>
    </source>
</reference>
<evidence type="ECO:0000256" key="1">
    <source>
        <dbReference type="SAM" id="MobiDB-lite"/>
    </source>
</evidence>
<sequence length="95" mass="10078">MLSRSKTADGCQSPTVTTALRRASQAVTRGHTRAAACGQRPSPGETPDESRGGDLPRRRRGCRSRNFRSFARAARAARATRVPAPPASPRPGVPA</sequence>
<evidence type="ECO:0000313" key="2">
    <source>
        <dbReference type="EMBL" id="KTR85696.1"/>
    </source>
</evidence>
<comment type="caution">
    <text evidence="2">The sequence shown here is derived from an EMBL/GenBank/DDBJ whole genome shotgun (WGS) entry which is preliminary data.</text>
</comment>
<organism evidence="2 3">
    <name type="scientific">Microbacterium testaceum</name>
    <name type="common">Aureobacterium testaceum</name>
    <name type="synonym">Brevibacterium testaceum</name>
    <dbReference type="NCBI Taxonomy" id="2033"/>
    <lineage>
        <taxon>Bacteria</taxon>
        <taxon>Bacillati</taxon>
        <taxon>Actinomycetota</taxon>
        <taxon>Actinomycetes</taxon>
        <taxon>Micrococcales</taxon>
        <taxon>Microbacteriaceae</taxon>
        <taxon>Microbacterium</taxon>
    </lineage>
</organism>
<evidence type="ECO:0000313" key="3">
    <source>
        <dbReference type="Proteomes" id="UP000075025"/>
    </source>
</evidence>
<protein>
    <submittedName>
        <fullName evidence="2">Uncharacterized protein</fullName>
    </submittedName>
</protein>
<gene>
    <name evidence="2" type="ORF">NS220_18615</name>
</gene>
<name>A0A147EMQ3_MICTE</name>
<dbReference type="AlphaFoldDB" id="A0A147EMQ3"/>
<feature type="region of interest" description="Disordered" evidence="1">
    <location>
        <begin position="1"/>
        <end position="95"/>
    </location>
</feature>
<feature type="compositionally biased region" description="Low complexity" evidence="1">
    <location>
        <begin position="67"/>
        <end position="82"/>
    </location>
</feature>
<accession>A0A147EMQ3</accession>
<proteinExistence type="predicted"/>
<dbReference type="EMBL" id="LDRT01000220">
    <property type="protein sequence ID" value="KTR85696.1"/>
    <property type="molecule type" value="Genomic_DNA"/>
</dbReference>
<feature type="compositionally biased region" description="Basic residues" evidence="1">
    <location>
        <begin position="57"/>
        <end position="66"/>
    </location>
</feature>